<evidence type="ECO:0000256" key="26">
    <source>
        <dbReference type="ARBA" id="ARBA00072631"/>
    </source>
</evidence>
<feature type="region of interest" description="Disordered" evidence="28">
    <location>
        <begin position="1284"/>
        <end position="1534"/>
    </location>
</feature>
<feature type="region of interest" description="Disordered" evidence="28">
    <location>
        <begin position="5519"/>
        <end position="5564"/>
    </location>
</feature>
<feature type="compositionally biased region" description="Polar residues" evidence="28">
    <location>
        <begin position="1550"/>
        <end position="1561"/>
    </location>
</feature>
<evidence type="ECO:0000256" key="8">
    <source>
        <dbReference type="ARBA" id="ARBA00022737"/>
    </source>
</evidence>
<dbReference type="InterPro" id="IPR011011">
    <property type="entry name" value="Znf_FYVE_PHD"/>
</dbReference>
<feature type="compositionally biased region" description="Polar residues" evidence="28">
    <location>
        <begin position="1589"/>
        <end position="1602"/>
    </location>
</feature>
<feature type="compositionally biased region" description="Polar residues" evidence="28">
    <location>
        <begin position="3730"/>
        <end position="3758"/>
    </location>
</feature>
<feature type="region of interest" description="Disordered" evidence="28">
    <location>
        <begin position="3165"/>
        <end position="3201"/>
    </location>
</feature>
<feature type="region of interest" description="Disordered" evidence="28">
    <location>
        <begin position="3665"/>
        <end position="4063"/>
    </location>
</feature>
<feature type="compositionally biased region" description="Pro residues" evidence="28">
    <location>
        <begin position="4512"/>
        <end position="4522"/>
    </location>
</feature>
<evidence type="ECO:0000256" key="22">
    <source>
        <dbReference type="ARBA" id="ARBA00023620"/>
    </source>
</evidence>
<keyword evidence="4" id="KW-0489">Methyltransferase</keyword>
<evidence type="ECO:0000256" key="27">
    <source>
        <dbReference type="PROSITE-ProRule" id="PRU00146"/>
    </source>
</evidence>
<feature type="compositionally biased region" description="Polar residues" evidence="28">
    <location>
        <begin position="1902"/>
        <end position="1919"/>
    </location>
</feature>
<feature type="compositionally biased region" description="Pro residues" evidence="28">
    <location>
        <begin position="178"/>
        <end position="188"/>
    </location>
</feature>
<evidence type="ECO:0000256" key="2">
    <source>
        <dbReference type="ARBA" id="ARBA00022481"/>
    </source>
</evidence>
<dbReference type="InterPro" id="IPR000637">
    <property type="entry name" value="HMGI/Y_DNA-bd_CS"/>
</dbReference>
<feature type="compositionally biased region" description="Polar residues" evidence="28">
    <location>
        <begin position="3779"/>
        <end position="3789"/>
    </location>
</feature>
<dbReference type="Pfam" id="PF13771">
    <property type="entry name" value="zf-HC5HC2H"/>
    <property type="match status" value="2"/>
</dbReference>
<comment type="function">
    <text evidence="24">Histone methyltransferase that catalyzes methyl group transfer from S-adenosyl-L-methionine to the epsilon-amino group of 'Lys-4' of histone H3 (H3K4). Part of chromatin remodeling machinery predominantly forms H3K4me1 methylation marks at active chromatin sites where transcription and DNA repair take place. Likely plays a redundant role with KMT2D in enriching H3K4me1 mark on primed and active enhancer elements.</text>
</comment>
<dbReference type="PROSITE" id="PS50280">
    <property type="entry name" value="SET"/>
    <property type="match status" value="1"/>
</dbReference>
<feature type="compositionally biased region" description="Basic and acidic residues" evidence="28">
    <location>
        <begin position="5281"/>
        <end position="5294"/>
    </location>
</feature>
<feature type="compositionally biased region" description="Low complexity" evidence="28">
    <location>
        <begin position="1023"/>
        <end position="1040"/>
    </location>
</feature>
<feature type="compositionally biased region" description="Polar residues" evidence="28">
    <location>
        <begin position="2002"/>
        <end position="2011"/>
    </location>
</feature>
<feature type="domain" description="SET" evidence="30">
    <location>
        <begin position="6329"/>
        <end position="6445"/>
    </location>
</feature>
<feature type="compositionally biased region" description="Polar residues" evidence="28">
    <location>
        <begin position="1569"/>
        <end position="1580"/>
    </location>
</feature>
<feature type="compositionally biased region" description="Polar residues" evidence="28">
    <location>
        <begin position="1150"/>
        <end position="1160"/>
    </location>
</feature>
<feature type="compositionally biased region" description="Polar residues" evidence="28">
    <location>
        <begin position="1962"/>
        <end position="1973"/>
    </location>
</feature>
<evidence type="ECO:0000256" key="10">
    <source>
        <dbReference type="ARBA" id="ARBA00022833"/>
    </source>
</evidence>
<evidence type="ECO:0000256" key="18">
    <source>
        <dbReference type="ARBA" id="ARBA00023163"/>
    </source>
</evidence>
<dbReference type="PANTHER" id="PTHR45888">
    <property type="entry name" value="HL01030P-RELATED"/>
    <property type="match status" value="1"/>
</dbReference>
<keyword evidence="10" id="KW-0862">Zinc</keyword>
<feature type="compositionally biased region" description="Polar residues" evidence="28">
    <location>
        <begin position="925"/>
        <end position="943"/>
    </location>
</feature>
<dbReference type="CDD" id="cd15513">
    <property type="entry name" value="PHD5_KMT2C_like"/>
    <property type="match status" value="1"/>
</dbReference>
<evidence type="ECO:0000256" key="23">
    <source>
        <dbReference type="ARBA" id="ARBA00049353"/>
    </source>
</evidence>
<feature type="region of interest" description="Disordered" evidence="28">
    <location>
        <begin position="1736"/>
        <end position="1758"/>
    </location>
</feature>
<evidence type="ECO:0000256" key="7">
    <source>
        <dbReference type="ARBA" id="ARBA00022723"/>
    </source>
</evidence>
<feature type="compositionally biased region" description="Polar residues" evidence="28">
    <location>
        <begin position="1203"/>
        <end position="1214"/>
    </location>
</feature>
<feature type="region of interest" description="Disordered" evidence="28">
    <location>
        <begin position="2883"/>
        <end position="2924"/>
    </location>
</feature>
<keyword evidence="18" id="KW-0804">Transcription</keyword>
<feature type="compositionally biased region" description="Basic residues" evidence="28">
    <location>
        <begin position="111"/>
        <end position="122"/>
    </location>
</feature>
<feature type="compositionally biased region" description="Pro residues" evidence="28">
    <location>
        <begin position="1137"/>
        <end position="1149"/>
    </location>
</feature>
<keyword evidence="6" id="KW-0949">S-adenosyl-L-methionine</keyword>
<evidence type="ECO:0000256" key="14">
    <source>
        <dbReference type="ARBA" id="ARBA00023054"/>
    </source>
</evidence>
<dbReference type="SUPFAM" id="SSF47095">
    <property type="entry name" value="HMG-box"/>
    <property type="match status" value="1"/>
</dbReference>
<dbReference type="SMART" id="SM00398">
    <property type="entry name" value="HMG"/>
    <property type="match status" value="1"/>
</dbReference>
<comment type="subunit">
    <text evidence="25">Component of the MLL3 complex (also named ASCOM complex), at least composed of catalytic subunit KMT2C/MLL3, ASH2L, RBBP5, WDR5, NCOA6, DPY30, KDM6A, PAXIP1/PTIP, PAGR1 and alpha- and beta-tubulin. Forms a core complex with the evolutionary conserved subcomplex WRAD composed of WDR5, RBBP5, ASH2L/ASH2 and DPY30 subunits; WRAD differentially stimulates the methyltransferase activity. Interacts (via WIN motif) with WDR5.</text>
</comment>
<evidence type="ECO:0000256" key="9">
    <source>
        <dbReference type="ARBA" id="ARBA00022771"/>
    </source>
</evidence>
<reference evidence="33" key="3">
    <citation type="submission" date="2025-09" db="UniProtKB">
        <authorList>
            <consortium name="Ensembl"/>
        </authorList>
    </citation>
    <scope>IDENTIFICATION</scope>
</reference>
<evidence type="ECO:0000259" key="30">
    <source>
        <dbReference type="PROSITE" id="PS50280"/>
    </source>
</evidence>
<feature type="compositionally biased region" description="Low complexity" evidence="28">
    <location>
        <begin position="4007"/>
        <end position="4041"/>
    </location>
</feature>
<feature type="compositionally biased region" description="Basic and acidic residues" evidence="28">
    <location>
        <begin position="3442"/>
        <end position="3453"/>
    </location>
</feature>
<dbReference type="CDD" id="cd15510">
    <property type="entry name" value="PHD2_KMT2C_like"/>
    <property type="match status" value="1"/>
</dbReference>
<feature type="compositionally biased region" description="Low complexity" evidence="28">
    <location>
        <begin position="5194"/>
        <end position="5211"/>
    </location>
</feature>
<dbReference type="GO" id="GO:0008270">
    <property type="term" value="F:zinc ion binding"/>
    <property type="evidence" value="ECO:0007669"/>
    <property type="project" value="UniProtKB-KW"/>
</dbReference>
<evidence type="ECO:0000256" key="17">
    <source>
        <dbReference type="ARBA" id="ARBA00023159"/>
    </source>
</evidence>
<dbReference type="InterPro" id="IPR003616">
    <property type="entry name" value="Post-SET_dom"/>
</dbReference>
<feature type="compositionally biased region" description="Polar residues" evidence="28">
    <location>
        <begin position="1085"/>
        <end position="1094"/>
    </location>
</feature>
<feature type="compositionally biased region" description="Polar residues" evidence="28">
    <location>
        <begin position="5181"/>
        <end position="5193"/>
    </location>
</feature>
<evidence type="ECO:0000256" key="3">
    <source>
        <dbReference type="ARBA" id="ARBA00022553"/>
    </source>
</evidence>
<feature type="compositionally biased region" description="Basic residues" evidence="28">
    <location>
        <begin position="73"/>
        <end position="82"/>
    </location>
</feature>
<comment type="subcellular location">
    <subcellularLocation>
        <location evidence="1">Nucleus</location>
    </subcellularLocation>
</comment>
<feature type="compositionally biased region" description="Polar residues" evidence="28">
    <location>
        <begin position="1286"/>
        <end position="1296"/>
    </location>
</feature>
<feature type="compositionally biased region" description="Low complexity" evidence="28">
    <location>
        <begin position="4462"/>
        <end position="4481"/>
    </location>
</feature>
<feature type="compositionally biased region" description="Basic and acidic residues" evidence="28">
    <location>
        <begin position="94"/>
        <end position="110"/>
    </location>
</feature>
<evidence type="ECO:0000256" key="1">
    <source>
        <dbReference type="ARBA" id="ARBA00004123"/>
    </source>
</evidence>
<dbReference type="CDD" id="cd15514">
    <property type="entry name" value="PHD6_KMT2C_like"/>
    <property type="match status" value="1"/>
</dbReference>
<feature type="compositionally biased region" description="Low complexity" evidence="28">
    <location>
        <begin position="2492"/>
        <end position="2503"/>
    </location>
</feature>
<dbReference type="SMART" id="SM00508">
    <property type="entry name" value="PostSET"/>
    <property type="match status" value="1"/>
</dbReference>
<dbReference type="GO" id="GO:0032259">
    <property type="term" value="P:methylation"/>
    <property type="evidence" value="ECO:0007669"/>
    <property type="project" value="UniProtKB-KW"/>
</dbReference>
<dbReference type="PROSITE" id="PS51543">
    <property type="entry name" value="FYRC"/>
    <property type="match status" value="1"/>
</dbReference>
<dbReference type="Gene3D" id="3.30.160.360">
    <property type="match status" value="1"/>
</dbReference>
<feature type="compositionally biased region" description="Basic and acidic residues" evidence="28">
    <location>
        <begin position="5536"/>
        <end position="5548"/>
    </location>
</feature>
<dbReference type="FunFam" id="3.30.40.10:FF:000852">
    <property type="entry name" value="Histone-lysine N-methyltransferase 2C"/>
    <property type="match status" value="1"/>
</dbReference>
<dbReference type="InterPro" id="IPR019787">
    <property type="entry name" value="Znf_PHD-finger"/>
</dbReference>
<feature type="region of interest" description="Disordered" evidence="28">
    <location>
        <begin position="1"/>
        <end position="253"/>
    </location>
</feature>
<feature type="compositionally biased region" description="Polar residues" evidence="28">
    <location>
        <begin position="2018"/>
        <end position="2033"/>
    </location>
</feature>
<keyword evidence="11" id="KW-0156">Chromatin regulator</keyword>
<feature type="domain" description="PHD-type" evidence="29">
    <location>
        <begin position="2729"/>
        <end position="2784"/>
    </location>
</feature>
<keyword evidence="16" id="KW-0564">Palmitate</keyword>
<dbReference type="InterPro" id="IPR009071">
    <property type="entry name" value="HMG_box_dom"/>
</dbReference>
<feature type="compositionally biased region" description="Polar residues" evidence="28">
    <location>
        <begin position="1346"/>
        <end position="1366"/>
    </location>
</feature>
<feature type="compositionally biased region" description="Pro residues" evidence="28">
    <location>
        <begin position="3691"/>
        <end position="3703"/>
    </location>
</feature>
<protein>
    <recommendedName>
        <fullName evidence="26">Histone-lysine N-methyltransferase 2C</fullName>
        <ecNumber evidence="22">2.1.1.364</ecNumber>
    </recommendedName>
</protein>
<dbReference type="Proteomes" id="UP000472276">
    <property type="component" value="Unassembled WGS sequence"/>
</dbReference>
<feature type="compositionally biased region" description="Pro residues" evidence="28">
    <location>
        <begin position="3531"/>
        <end position="3544"/>
    </location>
</feature>
<feature type="compositionally biased region" description="Low complexity" evidence="28">
    <location>
        <begin position="2370"/>
        <end position="2382"/>
    </location>
</feature>
<dbReference type="FunFam" id="2.170.270.10:FF:000003">
    <property type="entry name" value="Histone-lysine N-methyltransferase"/>
    <property type="match status" value="1"/>
</dbReference>
<feature type="region of interest" description="Disordered" evidence="28">
    <location>
        <begin position="1796"/>
        <end position="1833"/>
    </location>
</feature>
<keyword evidence="34" id="KW-1185">Reference proteome</keyword>
<keyword evidence="9 27" id="KW-0863">Zinc-finger</keyword>
<dbReference type="InterPro" id="IPR046341">
    <property type="entry name" value="SET_dom_sf"/>
</dbReference>
<dbReference type="FunFam" id="3.30.40.10:FF:000002">
    <property type="entry name" value="Histone-lysine N-methyltransferase"/>
    <property type="match status" value="1"/>
</dbReference>
<dbReference type="CDD" id="cd22026">
    <property type="entry name" value="HMG-box_KMT2C"/>
    <property type="match status" value="1"/>
</dbReference>
<feature type="compositionally biased region" description="Polar residues" evidence="28">
    <location>
        <begin position="1460"/>
        <end position="1497"/>
    </location>
</feature>
<dbReference type="Gene3D" id="1.10.30.10">
    <property type="entry name" value="High mobility group box domain"/>
    <property type="match status" value="1"/>
</dbReference>
<feature type="region of interest" description="Disordered" evidence="28">
    <location>
        <begin position="3337"/>
        <end position="3362"/>
    </location>
</feature>
<feature type="region of interest" description="Disordered" evidence="28">
    <location>
        <begin position="3374"/>
        <end position="3636"/>
    </location>
</feature>
<feature type="domain" description="PHD-type" evidence="29">
    <location>
        <begin position="2652"/>
        <end position="2702"/>
    </location>
</feature>
<feature type="region of interest" description="Disordered" evidence="28">
    <location>
        <begin position="1868"/>
        <end position="2562"/>
    </location>
</feature>
<dbReference type="SMART" id="SM00541">
    <property type="entry name" value="FYRN"/>
    <property type="match status" value="1"/>
</dbReference>
<feature type="compositionally biased region" description="Polar residues" evidence="28">
    <location>
        <begin position="1328"/>
        <end position="1338"/>
    </location>
</feature>
<dbReference type="Ensembl" id="ENSOABT00000084914.1">
    <property type="protein sequence ID" value="ENSOABP00000062120.1"/>
    <property type="gene ID" value="ENSOABG00000005757.2"/>
</dbReference>
<dbReference type="GO" id="GO:0045944">
    <property type="term" value="P:positive regulation of transcription by RNA polymerase II"/>
    <property type="evidence" value="ECO:0007669"/>
    <property type="project" value="TreeGrafter"/>
</dbReference>
<feature type="compositionally biased region" description="Polar residues" evidence="28">
    <location>
        <begin position="693"/>
        <end position="764"/>
    </location>
</feature>
<feature type="region of interest" description="Disordered" evidence="28">
    <location>
        <begin position="4362"/>
        <end position="4414"/>
    </location>
</feature>
<evidence type="ECO:0000256" key="21">
    <source>
        <dbReference type="ARBA" id="ARBA00023315"/>
    </source>
</evidence>
<feature type="region of interest" description="Disordered" evidence="28">
    <location>
        <begin position="6035"/>
        <end position="6059"/>
    </location>
</feature>
<dbReference type="GO" id="GO:0044666">
    <property type="term" value="C:MLL3/4 complex"/>
    <property type="evidence" value="ECO:0007669"/>
    <property type="project" value="TreeGrafter"/>
</dbReference>
<feature type="compositionally biased region" description="Low complexity" evidence="28">
    <location>
        <begin position="1946"/>
        <end position="1961"/>
    </location>
</feature>
<evidence type="ECO:0000256" key="4">
    <source>
        <dbReference type="ARBA" id="ARBA00022603"/>
    </source>
</evidence>
<dbReference type="FunFam" id="1.10.30.10:FF:000009">
    <property type="entry name" value="Histone-lysine N-methyltransferase"/>
    <property type="match status" value="1"/>
</dbReference>
<keyword evidence="5" id="KW-0808">Transferase</keyword>
<feature type="domain" description="PHD-type" evidence="32">
    <location>
        <begin position="347"/>
        <end position="459"/>
    </location>
</feature>
<feature type="compositionally biased region" description="Low complexity" evidence="28">
    <location>
        <begin position="3454"/>
        <end position="3466"/>
    </location>
</feature>
<dbReference type="GO" id="GO:0003677">
    <property type="term" value="F:DNA binding"/>
    <property type="evidence" value="ECO:0007669"/>
    <property type="project" value="UniProtKB-KW"/>
</dbReference>
<feature type="compositionally biased region" description="Pro residues" evidence="28">
    <location>
        <begin position="2427"/>
        <end position="2437"/>
    </location>
</feature>
<dbReference type="Pfam" id="PF05964">
    <property type="entry name" value="FYRN"/>
    <property type="match status" value="1"/>
</dbReference>
<dbReference type="Pfam" id="PF00628">
    <property type="entry name" value="PHD"/>
    <property type="match status" value="3"/>
</dbReference>
<dbReference type="PANTHER" id="PTHR45888:SF1">
    <property type="entry name" value="HISTONE-LYSINE N-METHYLTRANSFERASE 2C"/>
    <property type="match status" value="1"/>
</dbReference>
<dbReference type="PROSITE" id="PS51542">
    <property type="entry name" value="FYRN"/>
    <property type="match status" value="1"/>
</dbReference>
<dbReference type="PROSITE" id="PS50868">
    <property type="entry name" value="POST_SET"/>
    <property type="match status" value="1"/>
</dbReference>
<feature type="compositionally biased region" description="Polar residues" evidence="28">
    <location>
        <begin position="4439"/>
        <end position="4454"/>
    </location>
</feature>
<evidence type="ECO:0000313" key="34">
    <source>
        <dbReference type="Proteomes" id="UP000472276"/>
    </source>
</evidence>
<dbReference type="FunFam" id="3.30.160.360:FF:000001">
    <property type="entry name" value="Histone-lysine N-methyltransferase"/>
    <property type="match status" value="1"/>
</dbReference>
<feature type="region of interest" description="Disordered" evidence="28">
    <location>
        <begin position="4902"/>
        <end position="4927"/>
    </location>
</feature>
<feature type="compositionally biased region" description="Low complexity" evidence="28">
    <location>
        <begin position="5103"/>
        <end position="5115"/>
    </location>
</feature>
<feature type="region of interest" description="Disordered" evidence="28">
    <location>
        <begin position="4436"/>
        <end position="4556"/>
    </location>
</feature>
<feature type="compositionally biased region" description="Low complexity" evidence="28">
    <location>
        <begin position="1180"/>
        <end position="1192"/>
    </location>
</feature>
<feature type="compositionally biased region" description="Low complexity" evidence="28">
    <location>
        <begin position="3891"/>
        <end position="3902"/>
    </location>
</feature>
<feature type="compositionally biased region" description="Polar residues" evidence="28">
    <location>
        <begin position="1414"/>
        <end position="1440"/>
    </location>
</feature>
<feature type="compositionally biased region" description="Polar residues" evidence="28">
    <location>
        <begin position="2206"/>
        <end position="2219"/>
    </location>
</feature>
<feature type="compositionally biased region" description="Basic and acidic residues" evidence="28">
    <location>
        <begin position="2883"/>
        <end position="2910"/>
    </location>
</feature>
<feature type="compositionally biased region" description="Low complexity" evidence="28">
    <location>
        <begin position="3569"/>
        <end position="3589"/>
    </location>
</feature>
<feature type="compositionally biased region" description="Low complexity" evidence="28">
    <location>
        <begin position="6042"/>
        <end position="6059"/>
    </location>
</feature>
<feature type="compositionally biased region" description="Basic residues" evidence="28">
    <location>
        <begin position="5349"/>
        <end position="5358"/>
    </location>
</feature>
<evidence type="ECO:0000256" key="6">
    <source>
        <dbReference type="ARBA" id="ARBA00022691"/>
    </source>
</evidence>
<dbReference type="GO" id="GO:0003713">
    <property type="term" value="F:transcription coactivator activity"/>
    <property type="evidence" value="ECO:0007669"/>
    <property type="project" value="TreeGrafter"/>
</dbReference>
<keyword evidence="3" id="KW-0597">Phosphoprotein</keyword>
<feature type="compositionally biased region" description="Basic and acidic residues" evidence="28">
    <location>
        <begin position="811"/>
        <end position="827"/>
    </location>
</feature>
<name>A0AAZ1X3A1_OREAU</name>
<feature type="region of interest" description="Disordered" evidence="28">
    <location>
        <begin position="5264"/>
        <end position="5394"/>
    </location>
</feature>
<evidence type="ECO:0000256" key="19">
    <source>
        <dbReference type="ARBA" id="ARBA00023242"/>
    </source>
</evidence>
<dbReference type="Gene3D" id="2.170.270.10">
    <property type="entry name" value="SET domain"/>
    <property type="match status" value="1"/>
</dbReference>
<feature type="compositionally biased region" description="Low complexity" evidence="28">
    <location>
        <begin position="1873"/>
        <end position="1894"/>
    </location>
</feature>
<dbReference type="CDD" id="cd15509">
    <property type="entry name" value="PHD1_KMT2C_like"/>
    <property type="match status" value="1"/>
</dbReference>
<feature type="compositionally biased region" description="Polar residues" evidence="28">
    <location>
        <begin position="3467"/>
        <end position="3476"/>
    </location>
</feature>
<feature type="compositionally biased region" description="Basic and acidic residues" evidence="28">
    <location>
        <begin position="1297"/>
        <end position="1307"/>
    </location>
</feature>
<evidence type="ECO:0000256" key="11">
    <source>
        <dbReference type="ARBA" id="ARBA00022853"/>
    </source>
</evidence>
<dbReference type="Gene3D" id="3.30.40.10">
    <property type="entry name" value="Zinc/RING finger domain, C3HC4 (zinc finger)"/>
    <property type="match status" value="7"/>
</dbReference>
<evidence type="ECO:0000256" key="12">
    <source>
        <dbReference type="ARBA" id="ARBA00022990"/>
    </source>
</evidence>
<feature type="region of interest" description="Disordered" evidence="28">
    <location>
        <begin position="4964"/>
        <end position="4990"/>
    </location>
</feature>
<evidence type="ECO:0000313" key="33">
    <source>
        <dbReference type="Ensembl" id="ENSOABP00000062120.1"/>
    </source>
</evidence>
<feature type="domain" description="Post-SET" evidence="31">
    <location>
        <begin position="6453"/>
        <end position="6469"/>
    </location>
</feature>
<dbReference type="InterPro" id="IPR003889">
    <property type="entry name" value="FYrich_C"/>
</dbReference>
<feature type="region of interest" description="Disordered" evidence="28">
    <location>
        <begin position="5133"/>
        <end position="5214"/>
    </location>
</feature>
<feature type="compositionally biased region" description="Basic and acidic residues" evidence="28">
    <location>
        <begin position="4916"/>
        <end position="4927"/>
    </location>
</feature>
<dbReference type="GO" id="GO:0016746">
    <property type="term" value="F:acyltransferase activity"/>
    <property type="evidence" value="ECO:0007669"/>
    <property type="project" value="UniProtKB-KW"/>
</dbReference>
<gene>
    <name evidence="33" type="primary">kmt2ca</name>
</gene>
<feature type="region of interest" description="Disordered" evidence="28">
    <location>
        <begin position="5040"/>
        <end position="5120"/>
    </location>
</feature>
<keyword evidence="20" id="KW-0449">Lipoprotein</keyword>
<feature type="compositionally biased region" description="Polar residues" evidence="28">
    <location>
        <begin position="2233"/>
        <end position="2248"/>
    </location>
</feature>
<feature type="compositionally biased region" description="Polar residues" evidence="28">
    <location>
        <begin position="3946"/>
        <end position="3958"/>
    </location>
</feature>
<dbReference type="GO" id="GO:0140945">
    <property type="term" value="F:histone H3K4 monomethyltransferase activity"/>
    <property type="evidence" value="ECO:0007669"/>
    <property type="project" value="UniProtKB-EC"/>
</dbReference>
<keyword evidence="14" id="KW-0175">Coiled coil</keyword>
<dbReference type="SMART" id="SM00542">
    <property type="entry name" value="FYRC"/>
    <property type="match status" value="1"/>
</dbReference>
<dbReference type="PROSITE" id="PS51805">
    <property type="entry name" value="EPHD"/>
    <property type="match status" value="2"/>
</dbReference>
<feature type="compositionally biased region" description="Low complexity" evidence="28">
    <location>
        <begin position="1375"/>
        <end position="1387"/>
    </location>
</feature>
<feature type="region of interest" description="Disordered" evidence="28">
    <location>
        <begin position="3014"/>
        <end position="3049"/>
    </location>
</feature>
<keyword evidence="2" id="KW-0488">Methylation</keyword>
<dbReference type="SMART" id="SM00249">
    <property type="entry name" value="PHD"/>
    <property type="match status" value="8"/>
</dbReference>
<dbReference type="PROSITE" id="PS00354">
    <property type="entry name" value="HMGI_Y"/>
    <property type="match status" value="1"/>
</dbReference>
<feature type="compositionally biased region" description="Low complexity" evidence="28">
    <location>
        <begin position="230"/>
        <end position="239"/>
    </location>
</feature>
<comment type="catalytic activity">
    <reaction evidence="23">
        <text>L-lysyl(4)-[histone H3] + S-adenosyl-L-methionine = N(6)-methyl-L-lysyl(4)-[histone H3] + S-adenosyl-L-homocysteine + H(+)</text>
        <dbReference type="Rhea" id="RHEA:60264"/>
        <dbReference type="Rhea" id="RHEA-COMP:15543"/>
        <dbReference type="Rhea" id="RHEA-COMP:15547"/>
        <dbReference type="ChEBI" id="CHEBI:15378"/>
        <dbReference type="ChEBI" id="CHEBI:29969"/>
        <dbReference type="ChEBI" id="CHEBI:57856"/>
        <dbReference type="ChEBI" id="CHEBI:59789"/>
        <dbReference type="ChEBI" id="CHEBI:61929"/>
        <dbReference type="EC" id="2.1.1.364"/>
    </reaction>
    <physiologicalReaction direction="left-to-right" evidence="23">
        <dbReference type="Rhea" id="RHEA:60265"/>
    </physiologicalReaction>
</comment>
<dbReference type="SUPFAM" id="SSF82199">
    <property type="entry name" value="SET domain"/>
    <property type="match status" value="1"/>
</dbReference>
<evidence type="ECO:0000256" key="20">
    <source>
        <dbReference type="ARBA" id="ARBA00023288"/>
    </source>
</evidence>
<keyword evidence="12" id="KW-0007">Acetylation</keyword>
<feature type="compositionally biased region" description="Low complexity" evidence="28">
    <location>
        <begin position="1802"/>
        <end position="1815"/>
    </location>
</feature>
<feature type="compositionally biased region" description="Polar residues" evidence="28">
    <location>
        <begin position="1043"/>
        <end position="1072"/>
    </location>
</feature>
<feature type="region of interest" description="Disordered" evidence="28">
    <location>
        <begin position="639"/>
        <end position="1272"/>
    </location>
</feature>
<feature type="compositionally biased region" description="Low complexity" evidence="28">
    <location>
        <begin position="4523"/>
        <end position="4556"/>
    </location>
</feature>
<feature type="region of interest" description="Disordered" evidence="28">
    <location>
        <begin position="3219"/>
        <end position="3254"/>
    </location>
</feature>
<proteinExistence type="predicted"/>
<reference evidence="34" key="1">
    <citation type="submission" date="2020-03" db="EMBL/GenBank/DDBJ databases">
        <title>Evolution of repeat sequences and sex chromosomes of tilapia species revealed by chromosome-level genomes.</title>
        <authorList>
            <person name="Xu L."/>
            <person name="Tao W."/>
            <person name="Wang D."/>
            <person name="Zhou Q."/>
        </authorList>
    </citation>
    <scope>NUCLEOTIDE SEQUENCE [LARGE SCALE GENOMIC DNA]</scope>
    <source>
        <strain evidence="34">Israel</strain>
    </source>
</reference>
<dbReference type="InterPro" id="IPR003888">
    <property type="entry name" value="FYrich_N"/>
</dbReference>
<dbReference type="SMART" id="SM00317">
    <property type="entry name" value="SET"/>
    <property type="match status" value="1"/>
</dbReference>
<dbReference type="CDD" id="cd19171">
    <property type="entry name" value="SET_KMT2C_2D"/>
    <property type="match status" value="1"/>
</dbReference>
<feature type="compositionally biased region" description="Basic and acidic residues" evidence="28">
    <location>
        <begin position="3974"/>
        <end position="3988"/>
    </location>
</feature>
<keyword evidence="21" id="KW-0012">Acyltransferase</keyword>
<sequence>MPSEAQPQEPRDRGPPPPVTRAGRSAQLAKAAVSSPAPERRPRGRPRKDGSSGRPGPPAPPPPPPPPAPPPPKSRKKGRSRGRAQVEDEESMDATEKKPPQKTEVKEKTTRRQRSTSRRKSKTSSEPAQDQLSPDPDPDPDPGPGPTDPEPAPSAEEEEGEAEDRLESEAPPLASSPLLPPSSPPPQSHHPVPDPVEEDRPSPSHSPTPTDVDYSLIPIEAEEAGPVEQSPAVSSHSSPPVSPCLRSEDEDSLSPLFQRSLSEDSEDSPTPSLGHTKKRLKQCAFCYHGDEPPLGQGRLVVFGPTPGYIPLHILNRRTSSDRDNDCHDHCYRGRQAPPTCCSPEQCESSSEFLKQLGPIGLPHDINVQSLFDPTGQCCAHLQCATWSEGVCRGEGQSLLYVDKAIDSGSTQVCVFCRRLGASLRCQETDCGRCYHFPCAAAAGAHLDWNQRRTLCTRHAGSSPPCALCSGGGELGSLLMCCCCGNRYHGSCVDPSVAPSPFCRAGWQCPRCRVCQSCRLRDDEAALLVCERCDKAYHTHCLTPPLDHTPSTSWSCKNCRVCRRCGVRSSGQWANHPFLCESCDPALPCLLCGHAPDLYTPQDCVTCICCYRFVHADCIIQAGEGKVGSEAYICSTCRPQQDEPNPHSPTLASAPALSSSQTPPSSIPQPSVSTCTEAPPASPVGQLVPEEPPQRTTKSISAPSPPSLTSSHPDPIELQQNPTPSHTDSQELLNNPLSVLPQSTGLRQSSTTSHPEASEPQQSPLPSHPEGMETQQSPPPVLPESTELQQNPPSVLLESTELQGSSVMSHPEAMERLKSPPSDLHESTELQQSSPPVLPESTELQQNSPPVLPESTELQGSSVTSHPDAMERLKSPPSDLPEPAELQQSPPSGLFESTKLQESPETSHPEATELRQISPSDLPESTELQESSVSSQPEATALQQSPPPIIQKSTELQESLLCQPDSAKLPETPKVLPQSEWSMELEQSPSQCQTDPTELQQSPPPSHPNPLAVQQSSSPALTELPPSAELQQSSLPSSPVLKDLQQSPASSPMELQQSSSPTPVEHQQFSASSPKELPDSPAPSHPLSTELQRSPQPSPKELPSQLVSMELQPNSLQMLEELQNPAPSCPDSTELQQNPPPSPKELPPQPISTELQPNSLQMLELRSPAPSENAELQQGHPSSPIEQSSSPPSAELQHILVLSHTDSTELPQNAPSPKELLSSPAQSHTDPLALLKSPAPLTAHTPQSPRPSVMELPQSPVIFHPDPMEPQQNVVPLTAPSIIQFEPSPSCQTASHGNQEELHPDAAHESYSASHLDSTDDQKNWNPLHLQQSPAQSHYNLAELVESTEQNSTEDQLMDTESQQSPVQGGPTAFTLAHSLHSPSAHSPIKSGPTPPRVELRTEEPRRSLPPHSPAQDNAMQLSGSCSQENIVISQPQQSALQMDCSPMPHSPVQVGISRPWNPSQDTESTLDQESPGLSSPTLQYGAAQDTSTLDQDLSSPARYASAPCSPSSPPLRPRRRSLSQPASPAQALRSSQLSLHTLELAAHSTVTQKSTHATQPVSLKHCPLQKSSNPDGQTLENNPPPLNPTSGLATVPPESSTLSPDHSSPPHVPDFQTPESLFHISTSAKHSSLACSPCAGEMEEAPPPASQIHQNPHNTPSLCMEVVEGASPTHIQASPACASSTHAYQMPTSPTMCLEGHPSPVPGESSPSAALAGLIYLVSCQDEEMQVATIQPSNGVQSEHSPSQPDSPQPDLAYSEATGGIILSGHQHAQETESPPGQSSRPHIQISFSTSHLAAVQPSSPRPASGSSSPPHCTLSDTGPERSPISAETYPCSASVADVHTSHSPVSPAGQASPAHVVVAHSGPVQTKTSSLASTTHSSPAHAAFASVSPPHSPAPDTESSTSLTGASLSPTSPDVDTVALSGGAQPDIGADEPADCVKQTSPAASVPDDSAAVSPSQTSQNQVSQSPAGTAVIPKENHQCTASPSSLYQSPLIPTDATYTQASLSPASPVHASPTQDNTAMPSSTSPSEAPLSPTCPAPSQIDPGFKQITTSPGPMSPVQAEPGPGPKSPVQAEPGPCPESPVQAEPGVRPASASPFHCEASPACDSVNPAPSITSASPGPASPVKPEQGPGPEGMSDGTMDTLSTEEQQKKTDEEQQEEQPEHTSQESLAEEKPVERSEGGEEQNLKGLPSCSSCPKGVQETQCPASPIPTQQPVSFPLPSSPPSVGASSLEVSPHCHSQPTVVEGLPQEEKPPSDFGTMVGQKDQSPLCHMTSECDGGQSQSLYEPVALVTEPTKDEHQSQAEPSQEEEEEELSETVQPSDGQPITEEHSDMEEEPVSPVLDLDPSLDREVMELMTSSPPPSLLHLSSPSSSPLLHRGKGRTLRPPPCCPRLSDDLSIRLRQSPFSTEASPETSPARVPITPPPLTPPSPSLRTSPPARECPPLSKAPPTTVLPLTPKIGMGKPAISKRKFSPGRARVKQGTCWSSRRAVSPLSSSQDSTGEGGWDSPKPRLQDSPLWSMRVGRGSGFPGRRRSRGGGIGGRGGRGRSRLKTQDSVTVSPGAGYVEVFTAKEDEDNSMHNTVVMFSTSDHFTLRQDMCVVCGSFGQGAEGRLLACSQCGQCYHPYCVNVKITRVILTKGWRCLECTVCEACGEASDPGRLLLCDDCDISYHTYCLDPPLLTVPKGAWKCKWCVWCVQCGSASPGLRCEWQSNYSLCGPCCSLSRCPVCQRAYLQDDLILQCQQCDRWVHAVCQGLTTEEDVEVAADEGFDCSLCRTHGRSPYGRTESLAPFMAQIVSRIREPDSKTYTQDGVCLTESGLSHLQSLVEPLTSPRRWRRCKPKLKLRIINQNSVSVLQTPVDADPAEPDHGRALLDCEMKSDSSPERDHVQDDDITKEPDVADSNKKKKRKPYRPGIGGFMVRQRGAKAGAGPSRIKLCRKDSTEMLPGRDEDVAMEMAPTITDQTSEKSKKRYRKKKTKLEETFPSYLQEAFFGRDLLDRSRQVDRGVGPEAAAISQSRPATGNLKGPTPGFQAPPLSGASRKAAALPGSDGGLVDLSDVLNTDPHILATGHPGQFQVECSPSPFGLDISSVADDASLTSEPTGSGGRVQRAMQEEPLDAILSPELDKMVTDGAILSKLYKIPELEGKDVEEVFTAVLSPDSSNSQSEQSQHTHAAAGSKTHNTGAAPFPRLPLMNGLSPAAPPMMPGVQGPVSFRVLPTENPAPIQGPTSALVPANQQGPAGEGEQDVLSTAQRSTLKWEKEESLGEMATVAPVLYCNTNFPQLKQQYPDWPTRVKQITKLWRKASAQDRAPYVQKARDNRAAQRINKVQLSNDPLKRHPPSQQQLPAPLGPFDTVSMEMEMPFKDPLRPKESEQEQEWKFRQGGVKDRGGASKKRQEIPPQSKKSPTDTDCPCQASVAAPQMRQKSKQLAKMEATQKLEQVKNEQRQQQQLLASQRLSGPQSPETGSYSPVPPGGSASPQLHPGLREGQPRQHLLQGSSGPADDVFLRPQAPPPSGFSSLPQSPHPTSPLYQPPSSPQMFSPPSSRPSSPWDPYNKVIGTPRPSSSQPGGPAASQQQHHSSLSTSPAHDVVGSPAPSPDSKTPDVSRSLGPQPGNPTPDPSVRHAGIRVAEVYQRTNVRVPAPESCSRQLVQGVVFKAPMPPQQEAFGGGGRRDLSRLTDPGFAPPPSQEPPFPSSPLSGLGSPHRSPYAQAPGTPRPDYAQQISDPFTQQSPRTSRPSPDPYTNPQTPGTPRPHSDPTYLTTPPALRPDQYNQQSMSCRPSPSHPTLDPYASNPGTPRPAVTDRFPRSPGSQRTGDPYAQPTGTPRPSLDPYAQQPSTPRPQKAHEPFSQTPVESLAAQPAASVSSPLAPGDPGTFTPTPHQLQQSPGRQQQQDSFPRTPSSHTSKHPGMSEESGFSALASHTPGHDPFEQGHMTPGLSQTDKMATTEISPLDGPMSVMPQLGDSGEKLRQRQRLRELILRQQQQKSTLRQEKGLQEPAPGLAAPPAAPTGSSAGSNSWSQEDSSSSNSTTSPVQTDPFGRPPPPYPGTIRSAGAPALRFPGVFPREQQRGFAPIEASFPRQSLPRELGVRGPGLRFGAPAGLHETFLRAPLGSTPASGLGAVEVPVQMRRPVPGDFTAIRPHGTPNPHPHMMQGVPQPFLPRSLSIQQHSIMGQPYIELRHRTPENRLRLPFSLPSATEPEAPLLHPRDPHPPAIRSGPGTRMGETLMAQQMITAGAVEQLNQQGPQQQHLGHTAALTQPGEPALSGADGIEEHLEGEDSAVKDLEDVEVKDLVDLNLNLDPEDGKEDLDLGPNDLHLDDFLLSGKFDLIAYADPELNLEDKKDMFNEELDLGEPAEEKESGERKDGVGGSRKTDSSSHLVGQIKQEVRDDSKTEVAPPGVIATSKPLGALGLEVSSVHHIKEKLEDSGSVSGPLSSLQPQEQVPSMGMVSRVQPPVTTGQQPVFQQQQRPFGPPSSSPQLTPHPQAVSVSPHTSLPAQDPQGPPHPLPLQPPHLLTTQTQSPHMGTSTQSQTQGTFAQTQVQNQNKQRPLLLEEQPLLLQDLLDQERQEQQQQKQMQALIRQRSTTDSAFPGVDFDSITDPIMKAKMVALKGINKVMSQGNLGLNPMVINRFQQPPGAPGPEVPPQPPHLVGQEGKVNPQLVRPTPPSFGPGFSNEPKRPQYEDWLGETQQLLQMQQRLLEDQIAAHRKTKKALSAKQRTAKKAGRVFAEEDAAQLRYISEQQGVVQKQLEQIRKQQKDHAELIEDYRTKHPQRGLQQQPAPSLPQKLLSQPIVPLQPHPGGPAPAHLPNVPPAWTPGGGAPGVMGQRMPPHLPLQLPAGLPNTPQVPPHTQAPSAMVPGLAAQTAGFTAASRGPAGGPNGATVDGAGPAPQVKFDDNNPFSEGFQERERRERLREQQERQRVQLMQEVERHRVLQQRLELEQQSLLGASVPPAATKLGPQVGPTAGPGPAPGVDGLSQMPFFSAELPQDFLQSPQTSRPRPQHQSQVEAPFPLQAGLRQGFTARLLLPGASPVPTGEPPMNVAPSSLLTRPRLPGLTGPSAPGQAHPAGVGAAGMPSSHPAGQGHLFGHDSSSSSPSTPLATSFPCSSSGGPASLIQLYSDVIPDDKPNKKRSRKKDGEEATGGGGARTPLSSQSDDLTAPPTPAVSDTACSTPTFGSMDQSELSFPQSSSLSGLAPSSELERQLSIISAAQQRAGLGSECQRGPLSAARLEVKEEREEGRACGAGVVKMEEGGAEPFSPTSPHQGGDAGKELLRHLLRDKTSPANTPLPITQAPPIARRQLSSDGCRSEEEDVPGSHGNMVATDGPASELLDTFGRKKTQRCKRSARPDKDRAPPKYKRKKKEEEEKALQSRSTSPSSDPVVTHLRQLAVLPLMEPVLGVDLGLFPPFGSSSLGRDSRLSGSFGNACLDGVTDYYSQLIYKQNNLSNPPTPPASLPPTPPPVARQKLVNGFATTEELTRKELGEQDVKGVSVLKLKGEELLSLNHPSKTVDVPASLPTPPHNNQEELRVQDSSERDEPDSYVPSSSPESVADIEVSRYPDLSFIKLEPPSPCPSPTLPMIPCAWGKGSAVKQEVKTEINHQGLPSCSNTDLVTIAITLNPTAAQNVPGVMAAVAELLQVPVPVNYQLSRASGPEQSSLALLASVQVPLTQGSTTTKQRAAATGNTGVRMDFSQQGGAATTRPQCCSYCKVLLGNGVRIVRELKQEGQSGPGSSLLFCSPNCSTLYTSDLQTRSAGTKSAVPVLLSGSECPPSTRVQHQYTNNMSSIAVHSLPRAPSSPPPTSSSSPPLFFPSASAITMETRPRMDSLKVKVKLKPRPRAVPGGEDSLSSRHGKRMKSSRWRRWSVNITLSRGTCISNEAVALPTEEEVDELLKNLGACLRPDTLPRDQRRCCFCHQQGDGQTDGPARLLNLDLDLWVHLNCALWSSEVYETQAGALINVELALRRGLTVRCAHCQQTGATSGCNRLRCTNTYHFTCALQAQCTFFKDKTMLCHLHKPRMVPLSGDRSCGGSPSSTPGSAPDPAAVAASDPYDSELRCFAVFRRVFVQRDEARQIAAVVQRGERQHTFRVGNLLFRAVGRLLPQQMRTFHNETAIFPVGYHANRIYWSMRHSNRRCKYMCYIEEEEGQPLFKVKVVEKGHDDLILTGPTPKAVWDQILDPVSQMRTSSGTLKLFPVYLKGEDLFGLTTSAVTRIIESLPGVEACERYTFRYGRNPLMEWPLAFNPSGSARSEPKACQAKRPYLLTSIAPRCQGSVGSIVGLVPGVISLSPGESVAGAHQGRHSKSSQYRRMKAEWKSNVYLARSRIQGLGLYAARDIEKCTMVIEYIGTIIRSEVANRKERLYESQNRGVYMFRIDNDYVIDATITGGPARYINHSCAPNCITEVVTVEKENKIIISSCRRIQRGEELCYDYKFDLEDDQHKIPCHCGAVNCRKWMN</sequence>
<dbReference type="InterPro" id="IPR013083">
    <property type="entry name" value="Znf_RING/FYVE/PHD"/>
</dbReference>
<dbReference type="Pfam" id="PF00856">
    <property type="entry name" value="SET"/>
    <property type="match status" value="1"/>
</dbReference>
<organism evidence="33 34">
    <name type="scientific">Oreochromis aureus</name>
    <name type="common">Israeli tilapia</name>
    <name type="synonym">Chromis aureus</name>
    <dbReference type="NCBI Taxonomy" id="47969"/>
    <lineage>
        <taxon>Eukaryota</taxon>
        <taxon>Metazoa</taxon>
        <taxon>Chordata</taxon>
        <taxon>Craniata</taxon>
        <taxon>Vertebrata</taxon>
        <taxon>Euteleostomi</taxon>
        <taxon>Actinopterygii</taxon>
        <taxon>Neopterygii</taxon>
        <taxon>Teleostei</taxon>
        <taxon>Neoteleostei</taxon>
        <taxon>Acanthomorphata</taxon>
        <taxon>Ovalentaria</taxon>
        <taxon>Cichlomorphae</taxon>
        <taxon>Cichliformes</taxon>
        <taxon>Cichlidae</taxon>
        <taxon>African cichlids</taxon>
        <taxon>Pseudocrenilabrinae</taxon>
        <taxon>Oreochromini</taxon>
        <taxon>Oreochromis</taxon>
    </lineage>
</organism>
<keyword evidence="13" id="KW-0805">Transcription regulation</keyword>
<dbReference type="PROSITE" id="PS50016">
    <property type="entry name" value="ZF_PHD_2"/>
    <property type="match status" value="4"/>
</dbReference>
<feature type="compositionally biased region" description="Pro residues" evidence="28">
    <location>
        <begin position="55"/>
        <end position="72"/>
    </location>
</feature>
<feature type="compositionally biased region" description="Pro residues" evidence="28">
    <location>
        <begin position="141"/>
        <end position="152"/>
    </location>
</feature>
<feature type="compositionally biased region" description="Basic and acidic residues" evidence="28">
    <location>
        <begin position="3374"/>
        <end position="3405"/>
    </location>
</feature>
<feature type="compositionally biased region" description="Polar residues" evidence="28">
    <location>
        <begin position="855"/>
        <end position="864"/>
    </location>
</feature>
<dbReference type="InterPro" id="IPR036910">
    <property type="entry name" value="HMG_box_dom_sf"/>
</dbReference>
<evidence type="ECO:0000256" key="15">
    <source>
        <dbReference type="ARBA" id="ARBA00023125"/>
    </source>
</evidence>
<evidence type="ECO:0000256" key="24">
    <source>
        <dbReference type="ARBA" id="ARBA00058707"/>
    </source>
</evidence>
<feature type="compositionally biased region" description="Polar residues" evidence="28">
    <location>
        <begin position="3903"/>
        <end position="3912"/>
    </location>
</feature>
<feature type="region of interest" description="Disordered" evidence="28">
    <location>
        <begin position="1550"/>
        <end position="1618"/>
    </location>
</feature>
<feature type="compositionally biased region" description="Low complexity" evidence="28">
    <location>
        <begin position="1498"/>
        <end position="1509"/>
    </location>
</feature>
<evidence type="ECO:0000256" key="25">
    <source>
        <dbReference type="ARBA" id="ARBA00065668"/>
    </source>
</evidence>
<feature type="compositionally biased region" description="Low complexity" evidence="28">
    <location>
        <begin position="3704"/>
        <end position="3716"/>
    </location>
</feature>
<keyword evidence="17" id="KW-0010">Activator</keyword>
<feature type="compositionally biased region" description="Low complexity" evidence="28">
    <location>
        <begin position="3545"/>
        <end position="3557"/>
    </location>
</feature>
<feature type="compositionally biased region" description="Low complexity" evidence="28">
    <location>
        <begin position="1745"/>
        <end position="1755"/>
    </location>
</feature>
<feature type="compositionally biased region" description="Basic and acidic residues" evidence="28">
    <location>
        <begin position="1397"/>
        <end position="1406"/>
    </location>
</feature>
<feature type="compositionally biased region" description="Polar residues" evidence="28">
    <location>
        <begin position="2410"/>
        <end position="2420"/>
    </location>
</feature>
<dbReference type="InterPro" id="IPR034732">
    <property type="entry name" value="EPHD"/>
</dbReference>
<dbReference type="InterPro" id="IPR001214">
    <property type="entry name" value="SET_dom"/>
</dbReference>
<feature type="compositionally biased region" description="Basic residues" evidence="28">
    <location>
        <begin position="2473"/>
        <end position="2485"/>
    </location>
</feature>
<feature type="domain" description="PHD-type" evidence="32">
    <location>
        <begin position="5921"/>
        <end position="6029"/>
    </location>
</feature>
<reference evidence="33" key="2">
    <citation type="submission" date="2025-08" db="UniProtKB">
        <authorList>
            <consortium name="Ensembl"/>
        </authorList>
    </citation>
    <scope>IDENTIFICATION</scope>
</reference>
<keyword evidence="7" id="KW-0479">Metal-binding</keyword>
<feature type="domain" description="PHD-type" evidence="29">
    <location>
        <begin position="2602"/>
        <end position="2655"/>
    </location>
</feature>
<evidence type="ECO:0000256" key="28">
    <source>
        <dbReference type="SAM" id="MobiDB-lite"/>
    </source>
</evidence>
<feature type="compositionally biased region" description="Low complexity" evidence="28">
    <location>
        <begin position="124"/>
        <end position="134"/>
    </location>
</feature>
<evidence type="ECO:0000256" key="5">
    <source>
        <dbReference type="ARBA" id="ARBA00022679"/>
    </source>
</evidence>
<feature type="compositionally biased region" description="Polar residues" evidence="28">
    <location>
        <begin position="1104"/>
        <end position="1116"/>
    </location>
</feature>
<feature type="compositionally biased region" description="Polar residues" evidence="28">
    <location>
        <begin position="1984"/>
        <end position="1994"/>
    </location>
</feature>
<feature type="region of interest" description="Disordered" evidence="28">
    <location>
        <begin position="5802"/>
        <end position="5821"/>
    </location>
</feature>
<feature type="compositionally biased region" description="Polar residues" evidence="28">
    <location>
        <begin position="5383"/>
        <end position="5393"/>
    </location>
</feature>
<keyword evidence="8" id="KW-0677">Repeat</keyword>
<feature type="compositionally biased region" description="Low complexity" evidence="28">
    <location>
        <begin position="3165"/>
        <end position="3176"/>
    </location>
</feature>
<evidence type="ECO:0000259" key="31">
    <source>
        <dbReference type="PROSITE" id="PS50868"/>
    </source>
</evidence>
<evidence type="ECO:0000259" key="29">
    <source>
        <dbReference type="PROSITE" id="PS50016"/>
    </source>
</evidence>
<keyword evidence="15" id="KW-0238">DNA-binding</keyword>
<dbReference type="Pfam" id="PF05965">
    <property type="entry name" value="FYRC"/>
    <property type="match status" value="1"/>
</dbReference>
<feature type="compositionally biased region" description="Polar residues" evidence="28">
    <location>
        <begin position="978"/>
        <end position="1000"/>
    </location>
</feature>
<feature type="compositionally biased region" description="Basic and acidic residues" evidence="28">
    <location>
        <begin position="4366"/>
        <end position="4386"/>
    </location>
</feature>
<feature type="domain" description="PHD-type" evidence="29">
    <location>
        <begin position="508"/>
        <end position="561"/>
    </location>
</feature>
<accession>A0AAZ1X3A1</accession>
<dbReference type="SUPFAM" id="SSF57903">
    <property type="entry name" value="FYVE/PHD zinc finger"/>
    <property type="match status" value="5"/>
</dbReference>
<dbReference type="EC" id="2.1.1.364" evidence="22"/>
<evidence type="ECO:0000256" key="13">
    <source>
        <dbReference type="ARBA" id="ARBA00023015"/>
    </source>
</evidence>
<feature type="compositionally biased region" description="Basic and acidic residues" evidence="28">
    <location>
        <begin position="2153"/>
        <end position="2186"/>
    </location>
</feature>
<feature type="compositionally biased region" description="Acidic residues" evidence="28">
    <location>
        <begin position="2312"/>
        <end position="2321"/>
    </location>
</feature>
<dbReference type="InterPro" id="IPR001965">
    <property type="entry name" value="Znf_PHD"/>
</dbReference>
<evidence type="ECO:0000256" key="16">
    <source>
        <dbReference type="ARBA" id="ARBA00023139"/>
    </source>
</evidence>
<feature type="compositionally biased region" description="Low complexity" evidence="28">
    <location>
        <begin position="647"/>
        <end position="673"/>
    </location>
</feature>
<dbReference type="FunFam" id="3.30.40.10:FF:001142">
    <property type="entry name" value="Histone-lysine N-methyltransferase"/>
    <property type="match status" value="1"/>
</dbReference>
<keyword evidence="19" id="KW-0539">Nucleus</keyword>
<evidence type="ECO:0000259" key="32">
    <source>
        <dbReference type="PROSITE" id="PS51805"/>
    </source>
</evidence>